<dbReference type="InterPro" id="IPR025202">
    <property type="entry name" value="PLD-like_dom"/>
</dbReference>
<dbReference type="Gene3D" id="3.30.870.10">
    <property type="entry name" value="Endonuclease Chain A"/>
    <property type="match status" value="2"/>
</dbReference>
<dbReference type="GO" id="GO:0016042">
    <property type="term" value="P:lipid catabolic process"/>
    <property type="evidence" value="ECO:0007669"/>
    <property type="project" value="UniProtKB-KW"/>
</dbReference>
<name>A0A2P2CBR7_9ZZZZ</name>
<dbReference type="GO" id="GO:0005739">
    <property type="term" value="C:mitochondrion"/>
    <property type="evidence" value="ECO:0007669"/>
    <property type="project" value="TreeGrafter"/>
</dbReference>
<dbReference type="PANTHER" id="PTHR43856:SF1">
    <property type="entry name" value="MITOCHONDRIAL CARDIOLIPIN HYDROLASE"/>
    <property type="match status" value="1"/>
</dbReference>
<feature type="region of interest" description="Disordered" evidence="4">
    <location>
        <begin position="47"/>
        <end position="70"/>
    </location>
</feature>
<dbReference type="InterPro" id="IPR051406">
    <property type="entry name" value="PLD_domain"/>
</dbReference>
<evidence type="ECO:0000256" key="2">
    <source>
        <dbReference type="ARBA" id="ARBA00022963"/>
    </source>
</evidence>
<dbReference type="Pfam" id="PF13091">
    <property type="entry name" value="PLDc_2"/>
    <property type="match status" value="1"/>
</dbReference>
<evidence type="ECO:0000259" key="5">
    <source>
        <dbReference type="Pfam" id="PF13091"/>
    </source>
</evidence>
<protein>
    <recommendedName>
        <fullName evidence="5">Phospholipase D-like domain-containing protein</fullName>
    </recommendedName>
</protein>
<evidence type="ECO:0000313" key="6">
    <source>
        <dbReference type="EMBL" id="CUR59411.1"/>
    </source>
</evidence>
<proteinExistence type="predicted"/>
<dbReference type="GO" id="GO:0016891">
    <property type="term" value="F:RNA endonuclease activity producing 5'-phosphomonoesters, hydrolytic mechanism"/>
    <property type="evidence" value="ECO:0007669"/>
    <property type="project" value="TreeGrafter"/>
</dbReference>
<keyword evidence="1" id="KW-0378">Hydrolase</keyword>
<feature type="compositionally biased region" description="Low complexity" evidence="4">
    <location>
        <begin position="47"/>
        <end position="56"/>
    </location>
</feature>
<dbReference type="AlphaFoldDB" id="A0A2P2CBR7"/>
<dbReference type="EMBL" id="CZKB01000009">
    <property type="protein sequence ID" value="CUR59411.1"/>
    <property type="molecule type" value="Genomic_DNA"/>
</dbReference>
<dbReference type="GO" id="GO:0034587">
    <property type="term" value="P:piRNA processing"/>
    <property type="evidence" value="ECO:0007669"/>
    <property type="project" value="TreeGrafter"/>
</dbReference>
<keyword evidence="2" id="KW-0442">Lipid degradation</keyword>
<dbReference type="PANTHER" id="PTHR43856">
    <property type="entry name" value="CARDIOLIPIN HYDROLASE"/>
    <property type="match status" value="1"/>
</dbReference>
<accession>A0A2P2CBR7</accession>
<evidence type="ECO:0000256" key="3">
    <source>
        <dbReference type="ARBA" id="ARBA00023098"/>
    </source>
</evidence>
<evidence type="ECO:0000256" key="4">
    <source>
        <dbReference type="SAM" id="MobiDB-lite"/>
    </source>
</evidence>
<dbReference type="SUPFAM" id="SSF56024">
    <property type="entry name" value="Phospholipase D/nuclease"/>
    <property type="match status" value="2"/>
</dbReference>
<organism evidence="6">
    <name type="scientific">metagenome</name>
    <dbReference type="NCBI Taxonomy" id="256318"/>
    <lineage>
        <taxon>unclassified sequences</taxon>
        <taxon>metagenomes</taxon>
    </lineage>
</organism>
<gene>
    <name evidence="6" type="ORF">NOCA1170223</name>
</gene>
<sequence length="498" mass="56263">MSRLVTALLTLCLLGGALSVEGAAAAPAPNGAVLGLSAPVAPGVQAVGATPSARTSTSERRRTWRAPRGPYFNDPHRKKGYFTIERKVIQTIRHTPKGSTIRIAVYSFDRMPVARALVAAHRRGVKVQMLLNDHQYTKAMRVIRAEIGARRQADSFIHRCKAGCRSKANQYNNMHTKFYSFSRAGRSRDVIAVGSANMMLNAAVHQWNDLYFTSGDHTLFRQFVSLFNDMKKDHDTRRPARFFCGTPRGTACDDAVDKHTVWAFPKPAGPRNDLVIDMLDRIQCVTPDGAGGITRTRLALSMHTMRGRRGDYLAAAIRQKFAEGCRFRVSYGLIGFHTKKILGAPTRRGRIPLRSTGLDYNPDDNYDLNHDGKDDLILSYYSHQKYFAVQGTYNGVRDTHMVLTGSSNWASLSTGNDETWFTIRGKRLTKKYVRNFNYQWDHKRNSRNAYTTTYASFRVARMVPGEDGVMRRTFVTERRPVTTIERDGYRRGPYWESD</sequence>
<reference evidence="6" key="1">
    <citation type="submission" date="2015-08" db="EMBL/GenBank/DDBJ databases">
        <authorList>
            <person name="Babu N.S."/>
            <person name="Beckwith C.J."/>
            <person name="Beseler K.G."/>
            <person name="Brison A."/>
            <person name="Carone J.V."/>
            <person name="Caskin T.P."/>
            <person name="Diamond M."/>
            <person name="Durham M.E."/>
            <person name="Foxe J.M."/>
            <person name="Go M."/>
            <person name="Henderson B.A."/>
            <person name="Jones I.B."/>
            <person name="McGettigan J.A."/>
            <person name="Micheletti S.J."/>
            <person name="Nasrallah M.E."/>
            <person name="Ortiz D."/>
            <person name="Piller C.R."/>
            <person name="Privatt S.R."/>
            <person name="Schneider S.L."/>
            <person name="Sharp S."/>
            <person name="Smith T.C."/>
            <person name="Stanton J.D."/>
            <person name="Ullery H.E."/>
            <person name="Wilson R.J."/>
            <person name="Serrano M.G."/>
            <person name="Buck G."/>
            <person name="Lee V."/>
            <person name="Wang Y."/>
            <person name="Carvalho R."/>
            <person name="Voegtly L."/>
            <person name="Shi R."/>
            <person name="Duckworth R."/>
            <person name="Johnson A."/>
            <person name="Loviza R."/>
            <person name="Walstead R."/>
            <person name="Shah Z."/>
            <person name="Kiflezghi M."/>
            <person name="Wade K."/>
            <person name="Ball S.L."/>
            <person name="Bradley K.W."/>
            <person name="Asai D.J."/>
            <person name="Bowman C.A."/>
            <person name="Russell D.A."/>
            <person name="Pope W.H."/>
            <person name="Jacobs-Sera D."/>
            <person name="Hendrix R.W."/>
            <person name="Hatfull G.F."/>
        </authorList>
    </citation>
    <scope>NUCLEOTIDE SEQUENCE</scope>
</reference>
<keyword evidence="3" id="KW-0443">Lipid metabolism</keyword>
<feature type="domain" description="Phospholipase D-like" evidence="5">
    <location>
        <begin position="89"/>
        <end position="230"/>
    </location>
</feature>
<evidence type="ECO:0000256" key="1">
    <source>
        <dbReference type="ARBA" id="ARBA00022801"/>
    </source>
</evidence>